<evidence type="ECO:0000313" key="2">
    <source>
        <dbReference type="EMBL" id="CEJ55192.1"/>
    </source>
</evidence>
<dbReference type="PANTHER" id="PTHR43433:SF5">
    <property type="entry name" value="AB HYDROLASE-1 DOMAIN-CONTAINING PROTEIN"/>
    <property type="match status" value="1"/>
</dbReference>
<name>A0A0F7TH35_PENBI</name>
<accession>A0A0F7TH35</accession>
<evidence type="ECO:0000259" key="1">
    <source>
        <dbReference type="Pfam" id="PF00561"/>
    </source>
</evidence>
<dbReference type="InterPro" id="IPR029058">
    <property type="entry name" value="AB_hydrolase_fold"/>
</dbReference>
<dbReference type="InterPro" id="IPR050471">
    <property type="entry name" value="AB_hydrolase"/>
</dbReference>
<dbReference type="Pfam" id="PF00561">
    <property type="entry name" value="Abhydrolase_1"/>
    <property type="match status" value="1"/>
</dbReference>
<sequence length="284" mass="30941">MTTLQTVPTSFVSVNGLKIAYRRFGASSPLPLVYVNHLRGSMDTLDPLLFNTIAKSREVIVYDSAGIGHSEGTVPDSIPEMAAIVVNLLTALEIPKADFIGFSMGGGIVQHIGYEYPQIVNKLVLAGTQPGIGEGVALPPREVLESAGANNDQPPTEDDMMNLFFYPSETSLALGHAWWKRIHERNVEGEPRKAYLTGTGAQAQLAAIFKFTTDTSNFERLADIKAPVLVTNGHTDIMSPTSNSFVLQQNIANAHLHLYPDAGHGHLFQVPELYAKELELFLNN</sequence>
<proteinExistence type="predicted"/>
<dbReference type="GO" id="GO:0016787">
    <property type="term" value="F:hydrolase activity"/>
    <property type="evidence" value="ECO:0007669"/>
    <property type="project" value="UniProtKB-KW"/>
</dbReference>
<dbReference type="Proteomes" id="UP000042958">
    <property type="component" value="Unassembled WGS sequence"/>
</dbReference>
<dbReference type="PRINTS" id="PR00111">
    <property type="entry name" value="ABHYDROLASE"/>
</dbReference>
<evidence type="ECO:0000313" key="3">
    <source>
        <dbReference type="Proteomes" id="UP000042958"/>
    </source>
</evidence>
<gene>
    <name evidence="2" type="ORF">PMG11_01461</name>
</gene>
<feature type="domain" description="AB hydrolase-1" evidence="1">
    <location>
        <begin position="49"/>
        <end position="265"/>
    </location>
</feature>
<dbReference type="EMBL" id="CDHK01000001">
    <property type="protein sequence ID" value="CEJ55192.1"/>
    <property type="molecule type" value="Genomic_DNA"/>
</dbReference>
<keyword evidence="3" id="KW-1185">Reference proteome</keyword>
<dbReference type="InterPro" id="IPR000073">
    <property type="entry name" value="AB_hydrolase_1"/>
</dbReference>
<protein>
    <submittedName>
        <fullName evidence="2">Putative Hydrolase</fullName>
    </submittedName>
</protein>
<dbReference type="OrthoDB" id="8119704at2759"/>
<keyword evidence="2" id="KW-0378">Hydrolase</keyword>
<reference evidence="3" key="1">
    <citation type="journal article" date="2015" name="Genome Announc.">
        <title>Draft genome sequence of the fungus Penicillium brasilianum MG11.</title>
        <authorList>
            <person name="Horn F."/>
            <person name="Linde J."/>
            <person name="Mattern D.J."/>
            <person name="Walther G."/>
            <person name="Guthke R."/>
            <person name="Brakhage A.A."/>
            <person name="Valiante V."/>
        </authorList>
    </citation>
    <scope>NUCLEOTIDE SEQUENCE [LARGE SCALE GENOMIC DNA]</scope>
    <source>
        <strain evidence="3">MG11</strain>
    </source>
</reference>
<dbReference type="AlphaFoldDB" id="A0A0F7TH35"/>
<dbReference type="Gene3D" id="3.40.50.1820">
    <property type="entry name" value="alpha/beta hydrolase"/>
    <property type="match status" value="1"/>
</dbReference>
<dbReference type="GO" id="GO:0017000">
    <property type="term" value="P:antibiotic biosynthetic process"/>
    <property type="evidence" value="ECO:0007669"/>
    <property type="project" value="UniProtKB-ARBA"/>
</dbReference>
<organism evidence="2 3">
    <name type="scientific">Penicillium brasilianum</name>
    <dbReference type="NCBI Taxonomy" id="104259"/>
    <lineage>
        <taxon>Eukaryota</taxon>
        <taxon>Fungi</taxon>
        <taxon>Dikarya</taxon>
        <taxon>Ascomycota</taxon>
        <taxon>Pezizomycotina</taxon>
        <taxon>Eurotiomycetes</taxon>
        <taxon>Eurotiomycetidae</taxon>
        <taxon>Eurotiales</taxon>
        <taxon>Aspergillaceae</taxon>
        <taxon>Penicillium</taxon>
    </lineage>
</organism>
<dbReference type="GO" id="GO:0072330">
    <property type="term" value="P:monocarboxylic acid biosynthetic process"/>
    <property type="evidence" value="ECO:0007669"/>
    <property type="project" value="UniProtKB-ARBA"/>
</dbReference>
<dbReference type="STRING" id="104259.A0A0F7TH35"/>
<dbReference type="SUPFAM" id="SSF53474">
    <property type="entry name" value="alpha/beta-Hydrolases"/>
    <property type="match status" value="1"/>
</dbReference>
<dbReference type="PANTHER" id="PTHR43433">
    <property type="entry name" value="HYDROLASE, ALPHA/BETA FOLD FAMILY PROTEIN"/>
    <property type="match status" value="1"/>
</dbReference>